<feature type="transmembrane region" description="Helical" evidence="1">
    <location>
        <begin position="31"/>
        <end position="49"/>
    </location>
</feature>
<dbReference type="OrthoDB" id="1434826at2"/>
<accession>A0A5N5J1G0</accession>
<dbReference type="AlphaFoldDB" id="A0A5N5J1G0"/>
<proteinExistence type="predicted"/>
<name>A0A5N5J1G0_9FLAO</name>
<feature type="domain" description="F5/8 type C" evidence="2">
    <location>
        <begin position="65"/>
        <end position="212"/>
    </location>
</feature>
<evidence type="ECO:0000313" key="3">
    <source>
        <dbReference type="EMBL" id="KAB5486088.1"/>
    </source>
</evidence>
<evidence type="ECO:0000259" key="2">
    <source>
        <dbReference type="PROSITE" id="PS50022"/>
    </source>
</evidence>
<dbReference type="EMBL" id="VNIK02000010">
    <property type="protein sequence ID" value="KAB5486088.1"/>
    <property type="molecule type" value="Genomic_DNA"/>
</dbReference>
<keyword evidence="4" id="KW-1185">Reference proteome</keyword>
<organism evidence="3 4">
    <name type="scientific">Flagellimonas hadalis</name>
    <dbReference type="NCBI Taxonomy" id="2597517"/>
    <lineage>
        <taxon>Bacteria</taxon>
        <taxon>Pseudomonadati</taxon>
        <taxon>Bacteroidota</taxon>
        <taxon>Flavobacteriia</taxon>
        <taxon>Flavobacteriales</taxon>
        <taxon>Flavobacteriaceae</taxon>
        <taxon>Flagellimonas</taxon>
    </lineage>
</organism>
<keyword evidence="1" id="KW-0812">Transmembrane</keyword>
<dbReference type="Gene3D" id="2.60.120.260">
    <property type="entry name" value="Galactose-binding domain-like"/>
    <property type="match status" value="1"/>
</dbReference>
<keyword evidence="1" id="KW-1133">Transmembrane helix</keyword>
<sequence length="216" mass="24065">MYNVLVQLIYSPIEFKIKNIKTTPKLKIMKIAKNIIGMLFLLVAVAFMGCEPDQVLYQTNQVFNDTRIKTNLRPSQWTIESFSSEEASGEGDTGRAADVLDADLETYWHSCWTCDPAGQHPHELVIDFGAEISIGGLQLAQRQSLSRAVKDLQIEISTDGSSWTSMGNFSLSRVAELQETDFSENKTARFVKVIIESSHDGSIYAALAQIGGYVYE</sequence>
<dbReference type="Proteomes" id="UP000319204">
    <property type="component" value="Unassembled WGS sequence"/>
</dbReference>
<evidence type="ECO:0000256" key="1">
    <source>
        <dbReference type="SAM" id="Phobius"/>
    </source>
</evidence>
<dbReference type="InterPro" id="IPR008979">
    <property type="entry name" value="Galactose-bd-like_sf"/>
</dbReference>
<dbReference type="InterPro" id="IPR000421">
    <property type="entry name" value="FA58C"/>
</dbReference>
<reference evidence="3" key="1">
    <citation type="submission" date="2019-10" db="EMBL/GenBank/DDBJ databases">
        <title>Muricauda hadale sp. nov., a piezophilic bacterium isolated from hadopelagic water of the Mariana Trench.</title>
        <authorList>
            <person name="Wei Y."/>
        </authorList>
    </citation>
    <scope>NUCLEOTIDE SEQUENCE [LARGE SCALE GENOMIC DNA]</scope>
    <source>
        <strain evidence="3">MT-229</strain>
    </source>
</reference>
<dbReference type="Pfam" id="PF00754">
    <property type="entry name" value="F5_F8_type_C"/>
    <property type="match status" value="1"/>
</dbReference>
<keyword evidence="1" id="KW-0472">Membrane</keyword>
<protein>
    <submittedName>
        <fullName evidence="3">Discoidin domain-containing protein</fullName>
    </submittedName>
</protein>
<dbReference type="PROSITE" id="PS50022">
    <property type="entry name" value="FA58C_3"/>
    <property type="match status" value="1"/>
</dbReference>
<gene>
    <name evidence="3" type="ORF">FOT42_013925</name>
</gene>
<comment type="caution">
    <text evidence="3">The sequence shown here is derived from an EMBL/GenBank/DDBJ whole genome shotgun (WGS) entry which is preliminary data.</text>
</comment>
<dbReference type="SUPFAM" id="SSF49785">
    <property type="entry name" value="Galactose-binding domain-like"/>
    <property type="match status" value="1"/>
</dbReference>
<evidence type="ECO:0000313" key="4">
    <source>
        <dbReference type="Proteomes" id="UP000319204"/>
    </source>
</evidence>